<evidence type="ECO:0000256" key="2">
    <source>
        <dbReference type="ARBA" id="ARBA00022741"/>
    </source>
</evidence>
<dbReference type="PANTHER" id="PTHR42708">
    <property type="entry name" value="ATP/GTP-BINDING PROTEIN-RELATED"/>
    <property type="match status" value="1"/>
</dbReference>
<evidence type="ECO:0000256" key="4">
    <source>
        <dbReference type="ARBA" id="ARBA00023134"/>
    </source>
</evidence>
<protein>
    <submittedName>
        <fullName evidence="5">ATP/GTP-binding protein</fullName>
    </submittedName>
</protein>
<dbReference type="SUPFAM" id="SSF52540">
    <property type="entry name" value="P-loop containing nucleoside triphosphate hydrolases"/>
    <property type="match status" value="1"/>
</dbReference>
<sequence>MSELKILISGTTGAGKTTAIRAVSEIAPVSTDVRNTDAAVDKALTTAGMDYGELTLDNGEKLYLYGTPGQERFDFMWNILSRGALGVILLIDNSRPDPLGDLDIYINALSATLRTTACVVAVCRMDRHGRPDLEGFALHLQSRGLLCPVVPADVREPAQVVALIELLLLQIEALSQERPHEE</sequence>
<keyword evidence="2" id="KW-0547">Nucleotide-binding</keyword>
<dbReference type="AlphaFoldDB" id="A0A7T2RZV6"/>
<dbReference type="InterPro" id="IPR004130">
    <property type="entry name" value="Gpn"/>
</dbReference>
<gene>
    <name evidence="5" type="ORF">I6G66_19140</name>
</gene>
<dbReference type="EMBL" id="CP065668">
    <property type="protein sequence ID" value="QPS06424.1"/>
    <property type="molecule type" value="Genomic_DNA"/>
</dbReference>
<keyword evidence="3" id="KW-0378">Hydrolase</keyword>
<organism evidence="5 6">
    <name type="scientific">Delftia acidovorans</name>
    <name type="common">Pseudomonas acidovorans</name>
    <name type="synonym">Comamonas acidovorans</name>
    <dbReference type="NCBI Taxonomy" id="80866"/>
    <lineage>
        <taxon>Bacteria</taxon>
        <taxon>Pseudomonadati</taxon>
        <taxon>Pseudomonadota</taxon>
        <taxon>Betaproteobacteria</taxon>
        <taxon>Burkholderiales</taxon>
        <taxon>Comamonadaceae</taxon>
        <taxon>Delftia</taxon>
    </lineage>
</organism>
<dbReference type="InterPro" id="IPR027417">
    <property type="entry name" value="P-loop_NTPase"/>
</dbReference>
<evidence type="ECO:0000313" key="5">
    <source>
        <dbReference type="EMBL" id="QPS06424.1"/>
    </source>
</evidence>
<comment type="similarity">
    <text evidence="1">Belongs to the GPN-loop GTPase family.</text>
</comment>
<evidence type="ECO:0000256" key="3">
    <source>
        <dbReference type="ARBA" id="ARBA00022801"/>
    </source>
</evidence>
<dbReference type="RefSeq" id="WP_183020754.1">
    <property type="nucleotide sequence ID" value="NZ_CP065668.1"/>
</dbReference>
<dbReference type="GO" id="GO:0016787">
    <property type="term" value="F:hydrolase activity"/>
    <property type="evidence" value="ECO:0007669"/>
    <property type="project" value="UniProtKB-KW"/>
</dbReference>
<dbReference type="Gene3D" id="3.40.50.300">
    <property type="entry name" value="P-loop containing nucleotide triphosphate hydrolases"/>
    <property type="match status" value="1"/>
</dbReference>
<dbReference type="InterPro" id="IPR052705">
    <property type="entry name" value="Gliding_Motility_GTPase"/>
</dbReference>
<dbReference type="Pfam" id="PF03029">
    <property type="entry name" value="ATP_bind_1"/>
    <property type="match status" value="1"/>
</dbReference>
<dbReference type="GO" id="GO:0005525">
    <property type="term" value="F:GTP binding"/>
    <property type="evidence" value="ECO:0007669"/>
    <property type="project" value="UniProtKB-KW"/>
</dbReference>
<dbReference type="Proteomes" id="UP000594778">
    <property type="component" value="Chromosome"/>
</dbReference>
<accession>A0A7T2RZV6</accession>
<evidence type="ECO:0000313" key="6">
    <source>
        <dbReference type="Proteomes" id="UP000594778"/>
    </source>
</evidence>
<reference evidence="5 6" key="1">
    <citation type="submission" date="2020-12" db="EMBL/GenBank/DDBJ databases">
        <title>FDA dAtabase for Regulatory Grade micrObial Sequences (FDA-ARGOS): Supporting development and validation of Infectious Disease Dx tests.</title>
        <authorList>
            <person name="Sproer C."/>
            <person name="Gronow S."/>
            <person name="Severitt S."/>
            <person name="Schroder I."/>
            <person name="Tallon L."/>
            <person name="Sadzewicz L."/>
            <person name="Zhao X."/>
            <person name="Boylan J."/>
            <person name="Ott S."/>
            <person name="Bowen H."/>
            <person name="Vavikolanu K."/>
            <person name="Mehta A."/>
            <person name="Aluvathingal J."/>
            <person name="Nadendla S."/>
            <person name="Lowell S."/>
            <person name="Myers T."/>
            <person name="Yan Y."/>
            <person name="Sichtig H."/>
        </authorList>
    </citation>
    <scope>NUCLEOTIDE SEQUENCE [LARGE SCALE GENOMIC DNA]</scope>
    <source>
        <strain evidence="5 6">FDAARGOS_909</strain>
    </source>
</reference>
<evidence type="ECO:0000256" key="1">
    <source>
        <dbReference type="ARBA" id="ARBA00005290"/>
    </source>
</evidence>
<proteinExistence type="inferred from homology"/>
<keyword evidence="4" id="KW-0342">GTP-binding</keyword>
<dbReference type="PANTHER" id="PTHR42708:SF1">
    <property type="entry name" value="GLIDING MOTILITY PROTEIN MGLA"/>
    <property type="match status" value="1"/>
</dbReference>
<name>A0A7T2RZV6_DELAC</name>